<evidence type="ECO:0000256" key="1">
    <source>
        <dbReference type="SAM" id="MobiDB-lite"/>
    </source>
</evidence>
<dbReference type="AlphaFoldDB" id="A0A0P7B961"/>
<evidence type="ECO:0000313" key="2">
    <source>
        <dbReference type="EMBL" id="KPM35560.1"/>
    </source>
</evidence>
<sequence>MRPHDHTVRSPGRGQAAGPGGGHTRSESADVEAGRRAADAFEMHIKCSASEAVCGLLNAAGAGLGLSMPEARSPAPRRVTTFITLRRRGRGRPSKTLFSTAGRSIERPPCGPEASLYRYIHKWKTWHQRVYYCTDNK</sequence>
<name>A0A0P7B961_9HYPO</name>
<feature type="region of interest" description="Disordered" evidence="1">
    <location>
        <begin position="1"/>
        <end position="34"/>
    </location>
</feature>
<gene>
    <name evidence="2" type="ORF">AK830_g11027</name>
</gene>
<proteinExistence type="predicted"/>
<feature type="compositionally biased region" description="Basic and acidic residues" evidence="1">
    <location>
        <begin position="24"/>
        <end position="34"/>
    </location>
</feature>
<dbReference type="EMBL" id="LKCW01000246">
    <property type="protein sequence ID" value="KPM35560.1"/>
    <property type="molecule type" value="Genomic_DNA"/>
</dbReference>
<organism evidence="2 3">
    <name type="scientific">Neonectria ditissima</name>
    <dbReference type="NCBI Taxonomy" id="78410"/>
    <lineage>
        <taxon>Eukaryota</taxon>
        <taxon>Fungi</taxon>
        <taxon>Dikarya</taxon>
        <taxon>Ascomycota</taxon>
        <taxon>Pezizomycotina</taxon>
        <taxon>Sordariomycetes</taxon>
        <taxon>Hypocreomycetidae</taxon>
        <taxon>Hypocreales</taxon>
        <taxon>Nectriaceae</taxon>
        <taxon>Neonectria</taxon>
    </lineage>
</organism>
<evidence type="ECO:0000313" key="3">
    <source>
        <dbReference type="Proteomes" id="UP000050424"/>
    </source>
</evidence>
<accession>A0A0P7B961</accession>
<reference evidence="2 3" key="1">
    <citation type="submission" date="2015-09" db="EMBL/GenBank/DDBJ databases">
        <title>Draft genome of a European isolate of the apple canker pathogen Neonectria ditissima.</title>
        <authorList>
            <person name="Gomez-Cortecero A."/>
            <person name="Harrison R.J."/>
            <person name="Armitage A.D."/>
        </authorList>
    </citation>
    <scope>NUCLEOTIDE SEQUENCE [LARGE SCALE GENOMIC DNA]</scope>
    <source>
        <strain evidence="2 3">R09/05</strain>
    </source>
</reference>
<keyword evidence="3" id="KW-1185">Reference proteome</keyword>
<dbReference type="Proteomes" id="UP000050424">
    <property type="component" value="Unassembled WGS sequence"/>
</dbReference>
<comment type="caution">
    <text evidence="2">The sequence shown here is derived from an EMBL/GenBank/DDBJ whole genome shotgun (WGS) entry which is preliminary data.</text>
</comment>
<protein>
    <submittedName>
        <fullName evidence="2">Uncharacterized protein</fullName>
    </submittedName>
</protein>